<dbReference type="PANTHER" id="PTHR30419">
    <property type="entry name" value="HTH-TYPE TRANSCRIPTIONAL REGULATOR YBHD"/>
    <property type="match status" value="1"/>
</dbReference>
<dbReference type="Gene3D" id="3.40.190.10">
    <property type="entry name" value="Periplasmic binding protein-like II"/>
    <property type="match status" value="2"/>
</dbReference>
<comment type="similarity">
    <text evidence="1">Belongs to the LysR transcriptional regulatory family.</text>
</comment>
<evidence type="ECO:0000256" key="3">
    <source>
        <dbReference type="ARBA" id="ARBA00023125"/>
    </source>
</evidence>
<dbReference type="InterPro" id="IPR000847">
    <property type="entry name" value="LysR_HTH_N"/>
</dbReference>
<gene>
    <name evidence="6" type="ORF">DY926_00825</name>
</gene>
<reference evidence="6 7" key="1">
    <citation type="submission" date="2018-08" db="EMBL/GenBank/DDBJ databases">
        <title>Komagataeibacter sp. AV 382.</title>
        <authorList>
            <person name="Skraban J."/>
            <person name="Trcek J."/>
        </authorList>
    </citation>
    <scope>NUCLEOTIDE SEQUENCE [LARGE SCALE GENOMIC DNA]</scope>
    <source>
        <strain evidence="6 7">AV 382</strain>
    </source>
</reference>
<dbReference type="InterPro" id="IPR036390">
    <property type="entry name" value="WH_DNA-bd_sf"/>
</dbReference>
<evidence type="ECO:0000256" key="4">
    <source>
        <dbReference type="ARBA" id="ARBA00023163"/>
    </source>
</evidence>
<accession>A0A371Z4K4</accession>
<feature type="domain" description="HTH lysR-type" evidence="5">
    <location>
        <begin position="27"/>
        <end position="84"/>
    </location>
</feature>
<evidence type="ECO:0000256" key="1">
    <source>
        <dbReference type="ARBA" id="ARBA00009437"/>
    </source>
</evidence>
<evidence type="ECO:0000313" key="7">
    <source>
        <dbReference type="Proteomes" id="UP000262371"/>
    </source>
</evidence>
<dbReference type="GO" id="GO:0003700">
    <property type="term" value="F:DNA-binding transcription factor activity"/>
    <property type="evidence" value="ECO:0007669"/>
    <property type="project" value="InterPro"/>
</dbReference>
<evidence type="ECO:0000259" key="5">
    <source>
        <dbReference type="PROSITE" id="PS50931"/>
    </source>
</evidence>
<dbReference type="PROSITE" id="PS50931">
    <property type="entry name" value="HTH_LYSR"/>
    <property type="match status" value="1"/>
</dbReference>
<dbReference type="SUPFAM" id="SSF53850">
    <property type="entry name" value="Periplasmic binding protein-like II"/>
    <property type="match status" value="1"/>
</dbReference>
<comment type="caution">
    <text evidence="6">The sequence shown here is derived from an EMBL/GenBank/DDBJ whole genome shotgun (WGS) entry which is preliminary data.</text>
</comment>
<keyword evidence="2" id="KW-0805">Transcription regulation</keyword>
<dbReference type="Pfam" id="PF03466">
    <property type="entry name" value="LysR_substrate"/>
    <property type="match status" value="1"/>
</dbReference>
<dbReference type="Proteomes" id="UP000262371">
    <property type="component" value="Unassembled WGS sequence"/>
</dbReference>
<dbReference type="FunFam" id="1.10.10.10:FF:000001">
    <property type="entry name" value="LysR family transcriptional regulator"/>
    <property type="match status" value="1"/>
</dbReference>
<dbReference type="GO" id="GO:0005829">
    <property type="term" value="C:cytosol"/>
    <property type="evidence" value="ECO:0007669"/>
    <property type="project" value="TreeGrafter"/>
</dbReference>
<dbReference type="Gene3D" id="1.10.10.10">
    <property type="entry name" value="Winged helix-like DNA-binding domain superfamily/Winged helix DNA-binding domain"/>
    <property type="match status" value="1"/>
</dbReference>
<sequence>MSPTPGIAASAQGGEHEQMAADMHGYLLATRLQYFLTVTRHGSIRSAAAALGVAPSSISRVIAQFEAELGASLFERIARRLVLTAAGKVLRDHAHAGALELERAQALIRDMQGLRHGSITIGVVESVARGMLPALLSQFWASAPDVNVDIKVLGSEQILAAIQDGACDLGVAFDAPHDPARLDRLDVVSLPIGVIMSPRHHLARRKRLRMADLAAERILGPDTGLTINNLLHAGQEAEPVASPRMATNSIALMADLAARGAGIAFQTRIGVEHELREKTLVFVPFHASGIKPRALGVYVRTGLLLPAAPLLLSNLISDAFRRLAPLP</sequence>
<dbReference type="EMBL" id="QUWV01000004">
    <property type="protein sequence ID" value="RFD21416.1"/>
    <property type="molecule type" value="Genomic_DNA"/>
</dbReference>
<dbReference type="SUPFAM" id="SSF46785">
    <property type="entry name" value="Winged helix' DNA-binding domain"/>
    <property type="match status" value="1"/>
</dbReference>
<dbReference type="OrthoDB" id="5297263at2"/>
<dbReference type="Pfam" id="PF00126">
    <property type="entry name" value="HTH_1"/>
    <property type="match status" value="1"/>
</dbReference>
<dbReference type="InterPro" id="IPR050950">
    <property type="entry name" value="HTH-type_LysR_regulators"/>
</dbReference>
<keyword evidence="3" id="KW-0238">DNA-binding</keyword>
<name>A0A371Z4K4_9PROT</name>
<dbReference type="InterPro" id="IPR005119">
    <property type="entry name" value="LysR_subst-bd"/>
</dbReference>
<dbReference type="RefSeq" id="WP_116701640.1">
    <property type="nucleotide sequence ID" value="NZ_QUWV01000004.1"/>
</dbReference>
<dbReference type="PANTHER" id="PTHR30419:SF2">
    <property type="entry name" value="LYSR FAMILY TRANSCRIPTIONAL REGULATOR"/>
    <property type="match status" value="1"/>
</dbReference>
<dbReference type="InterPro" id="IPR036388">
    <property type="entry name" value="WH-like_DNA-bd_sf"/>
</dbReference>
<protein>
    <submittedName>
        <fullName evidence="6">LysR family transcriptional regulator</fullName>
    </submittedName>
</protein>
<evidence type="ECO:0000256" key="2">
    <source>
        <dbReference type="ARBA" id="ARBA00023015"/>
    </source>
</evidence>
<keyword evidence="7" id="KW-1185">Reference proteome</keyword>
<dbReference type="GO" id="GO:0003677">
    <property type="term" value="F:DNA binding"/>
    <property type="evidence" value="ECO:0007669"/>
    <property type="project" value="UniProtKB-KW"/>
</dbReference>
<dbReference type="AlphaFoldDB" id="A0A371Z4K4"/>
<keyword evidence="4" id="KW-0804">Transcription</keyword>
<proteinExistence type="inferred from homology"/>
<evidence type="ECO:0000313" key="6">
    <source>
        <dbReference type="EMBL" id="RFD21416.1"/>
    </source>
</evidence>
<organism evidence="6 7">
    <name type="scientific">Komagataeibacter melaceti</name>
    <dbReference type="NCBI Taxonomy" id="2766577"/>
    <lineage>
        <taxon>Bacteria</taxon>
        <taxon>Pseudomonadati</taxon>
        <taxon>Pseudomonadota</taxon>
        <taxon>Alphaproteobacteria</taxon>
        <taxon>Acetobacterales</taxon>
        <taxon>Acetobacteraceae</taxon>
        <taxon>Komagataeibacter</taxon>
    </lineage>
</organism>